<dbReference type="Pfam" id="PF00535">
    <property type="entry name" value="Glycos_transf_2"/>
    <property type="match status" value="1"/>
</dbReference>
<reference evidence="2" key="1">
    <citation type="submission" date="2018-10" db="EMBL/GenBank/DDBJ databases">
        <title>Hidden diversity of soil giant viruses.</title>
        <authorList>
            <person name="Schulz F."/>
            <person name="Alteio L."/>
            <person name="Goudeau D."/>
            <person name="Ryan E.M."/>
            <person name="Malmstrom R.R."/>
            <person name="Blanchard J."/>
            <person name="Woyke T."/>
        </authorList>
    </citation>
    <scope>NUCLEOTIDE SEQUENCE</scope>
    <source>
        <strain evidence="2">HOV1</strain>
    </source>
</reference>
<dbReference type="EMBL" id="MK072334">
    <property type="protein sequence ID" value="AYV82028.1"/>
    <property type="molecule type" value="Genomic_DNA"/>
</dbReference>
<dbReference type="InterPro" id="IPR001173">
    <property type="entry name" value="Glyco_trans_2-like"/>
</dbReference>
<sequence>MEVIEFKLISEFKPIVLETINGSNISNPEIYDLYMIEELNKLTTHYTPNLNNTNNITISSIYQNRFDFVVGKLNKLNPLIMIENMLCQVKVGGHLIVTFDYNEIQTEMKSIEKKLVTNLDRSITTHHTNVGLLIIKKHPTISVILNTFNRLKYLNEQINAVSNQTIKPIEIYIWNNSPQQILISQQDRPNISTTVFNASTNMGVWSRFFAGFNCRGKYIAVFDDDTIPGEQWFQNCLNCMKIQKGLYGTTGYKFGYGGYHENVRVGWLKGNQNIEEVDIIGHAWFFKKKWLKHFPNEIPDIHYQIYDQIKTDSNFNLCGEDIHLSYTLKRYGAIRSFVPPQTTSCPKMCGSIMGFKYGTDEAALSLRPGMDDKFETVFKHWVYRLGHSLTLYEEIINCDQVIGPFQYEWIKTYQLLRQKKNFALIRFGDGELCLMKGIKIKNDTQASSIDGWIWTNDHISQLGKDLSKISENTPDPNIYYGFATSDNIVQFRTFYNFFKQCLFSIKNIVYANQFINSNYVLTDEFIFSDLYKKKLGKVVVVCNNSCKSYVDQHGYCWITEAIYFPDDIANWWEINHIIWKSNMIELAKKYTNTLFMFAVGPLSKVLINLMYHTNPNNRYVDMGSALDLVLKNSITRGYQLKNNHYSTHSDKVIKFCDNEDGLNSEINVCEIVYNK</sequence>
<proteinExistence type="predicted"/>
<accession>A0A3G5A480</accession>
<dbReference type="CDD" id="cd00761">
    <property type="entry name" value="Glyco_tranf_GTA_type"/>
    <property type="match status" value="1"/>
</dbReference>
<evidence type="ECO:0000313" key="2">
    <source>
        <dbReference type="EMBL" id="AYV82028.1"/>
    </source>
</evidence>
<evidence type="ECO:0000259" key="1">
    <source>
        <dbReference type="Pfam" id="PF00535"/>
    </source>
</evidence>
<protein>
    <recommendedName>
        <fullName evidence="1">Glycosyltransferase 2-like domain-containing protein</fullName>
    </recommendedName>
</protein>
<feature type="domain" description="Glycosyltransferase 2-like" evidence="1">
    <location>
        <begin position="142"/>
        <end position="264"/>
    </location>
</feature>
<dbReference type="InterPro" id="IPR029044">
    <property type="entry name" value="Nucleotide-diphossugar_trans"/>
</dbReference>
<gene>
    <name evidence="2" type="ORF">Homavirus3_6</name>
</gene>
<dbReference type="Gene3D" id="3.90.550.10">
    <property type="entry name" value="Spore Coat Polysaccharide Biosynthesis Protein SpsA, Chain A"/>
    <property type="match status" value="1"/>
</dbReference>
<name>A0A3G5A480_9VIRU</name>
<organism evidence="2">
    <name type="scientific">Homavirus sp</name>
    <dbReference type="NCBI Taxonomy" id="2487769"/>
    <lineage>
        <taxon>Viruses</taxon>
        <taxon>Varidnaviria</taxon>
        <taxon>Bamfordvirae</taxon>
        <taxon>Nucleocytoviricota</taxon>
        <taxon>Megaviricetes</taxon>
        <taxon>Imitervirales</taxon>
        <taxon>Mimiviridae</taxon>
        <taxon>Klosneuvirinae</taxon>
    </lineage>
</organism>
<dbReference type="SUPFAM" id="SSF53448">
    <property type="entry name" value="Nucleotide-diphospho-sugar transferases"/>
    <property type="match status" value="1"/>
</dbReference>